<evidence type="ECO:0000259" key="12">
    <source>
        <dbReference type="PROSITE" id="PS50304"/>
    </source>
</evidence>
<gene>
    <name evidence="13" type="primary">SMNDC1</name>
    <name evidence="13" type="ORF">BLAG_LOCUS9472</name>
</gene>
<dbReference type="SMART" id="SM00333">
    <property type="entry name" value="TUDOR"/>
    <property type="match status" value="1"/>
</dbReference>
<keyword evidence="14" id="KW-1185">Reference proteome</keyword>
<protein>
    <recommendedName>
        <fullName evidence="9">Survival of motor neuron-related-splicing factor 30</fullName>
    </recommendedName>
    <alternativeName>
        <fullName evidence="10">Survival motor neuron domain-containing protein 1</fullName>
    </alternativeName>
</protein>
<dbReference type="GO" id="GO:0005737">
    <property type="term" value="C:cytoplasm"/>
    <property type="evidence" value="ECO:0007669"/>
    <property type="project" value="InterPro"/>
</dbReference>
<keyword evidence="7" id="KW-0539">Nucleus</keyword>
<dbReference type="SUPFAM" id="SSF63748">
    <property type="entry name" value="Tudor/PWWP/MBT"/>
    <property type="match status" value="1"/>
</dbReference>
<evidence type="ECO:0000256" key="3">
    <source>
        <dbReference type="ARBA" id="ARBA00005371"/>
    </source>
</evidence>
<evidence type="ECO:0000256" key="2">
    <source>
        <dbReference type="ARBA" id="ARBA00004408"/>
    </source>
</evidence>
<keyword evidence="6" id="KW-0508">mRNA splicing</keyword>
<comment type="similarity">
    <text evidence="3">Belongs to the SMN family.</text>
</comment>
<comment type="function">
    <text evidence="8">Involved in spliceosome assembly.</text>
</comment>
<evidence type="ECO:0000313" key="14">
    <source>
        <dbReference type="Proteomes" id="UP000838412"/>
    </source>
</evidence>
<dbReference type="CDD" id="cd20399">
    <property type="entry name" value="Tudor_SPF30"/>
    <property type="match status" value="1"/>
</dbReference>
<comment type="subcellular location">
    <subcellularLocation>
        <location evidence="1">Nucleus speckle</location>
    </subcellularLocation>
    <subcellularLocation>
        <location evidence="2">Nucleus</location>
        <location evidence="2">Cajal body</location>
    </subcellularLocation>
</comment>
<accession>A0A8K0EGU8</accession>
<keyword evidence="5" id="KW-0747">Spliceosome</keyword>
<name>A0A8K0EGU8_BRALA</name>
<evidence type="ECO:0000256" key="7">
    <source>
        <dbReference type="ARBA" id="ARBA00023242"/>
    </source>
</evidence>
<sequence length="242" mass="26805">MADMGEDQITTYKAQLQQVEAALTTDPNNEDLLKLKQDLQEVIDLSLDLAKAGQSGAGPSGEGATPQPVKEWKVGDTCMAPWSEDGGFYEATIDEKLDGGRVTVTFEGWGNSEITLDYQLKLPEESNKRSASEAGLSSDWDKPKSKKELSKAKQEYKKKKNMKKALRLKEIEEARESEKNKWQDFNAKAFHKGNKKGKVKKSIFASPESVDGRVGVGTCGIADKPMTKYEAPPQYARFLPPQ</sequence>
<dbReference type="EMBL" id="OV696701">
    <property type="protein sequence ID" value="CAH1247960.1"/>
    <property type="molecule type" value="Genomic_DNA"/>
</dbReference>
<evidence type="ECO:0000256" key="6">
    <source>
        <dbReference type="ARBA" id="ARBA00023187"/>
    </source>
</evidence>
<evidence type="ECO:0000256" key="5">
    <source>
        <dbReference type="ARBA" id="ARBA00022728"/>
    </source>
</evidence>
<dbReference type="Proteomes" id="UP000838412">
    <property type="component" value="Chromosome 16"/>
</dbReference>
<dbReference type="PANTHER" id="PTHR13681">
    <property type="entry name" value="SURVIVAL OF MOTOR NEURON-RELATED-SPLICING FACTOR 30-RELATED"/>
    <property type="match status" value="1"/>
</dbReference>
<evidence type="ECO:0000256" key="4">
    <source>
        <dbReference type="ARBA" id="ARBA00022664"/>
    </source>
</evidence>
<dbReference type="Pfam" id="PF06003">
    <property type="entry name" value="SMN_Tudor"/>
    <property type="match status" value="1"/>
</dbReference>
<evidence type="ECO:0000256" key="1">
    <source>
        <dbReference type="ARBA" id="ARBA00004324"/>
    </source>
</evidence>
<evidence type="ECO:0000313" key="13">
    <source>
        <dbReference type="EMBL" id="CAH1247960.1"/>
    </source>
</evidence>
<dbReference type="GO" id="GO:0016607">
    <property type="term" value="C:nuclear speck"/>
    <property type="evidence" value="ECO:0007669"/>
    <property type="project" value="UniProtKB-SubCell"/>
</dbReference>
<evidence type="ECO:0000256" key="8">
    <source>
        <dbReference type="ARBA" id="ARBA00037618"/>
    </source>
</evidence>
<reference evidence="13" key="1">
    <citation type="submission" date="2022-01" db="EMBL/GenBank/DDBJ databases">
        <authorList>
            <person name="Braso-Vives M."/>
        </authorList>
    </citation>
    <scope>NUCLEOTIDE SEQUENCE</scope>
</reference>
<proteinExistence type="inferred from homology"/>
<evidence type="ECO:0000256" key="11">
    <source>
        <dbReference type="SAM" id="MobiDB-lite"/>
    </source>
</evidence>
<dbReference type="GO" id="GO:0071011">
    <property type="term" value="C:precatalytic spliceosome"/>
    <property type="evidence" value="ECO:0007669"/>
    <property type="project" value="TreeGrafter"/>
</dbReference>
<dbReference type="InterPro" id="IPR010304">
    <property type="entry name" value="SMN_Tudor"/>
</dbReference>
<feature type="region of interest" description="Disordered" evidence="11">
    <location>
        <begin position="124"/>
        <end position="161"/>
    </location>
</feature>
<dbReference type="PANTHER" id="PTHR13681:SF26">
    <property type="entry name" value="SURVIVAL OF MOTOR NEURON-RELATED-SPLICING FACTOR 30"/>
    <property type="match status" value="1"/>
</dbReference>
<evidence type="ECO:0000256" key="9">
    <source>
        <dbReference type="ARBA" id="ARBA00041083"/>
    </source>
</evidence>
<dbReference type="Gene3D" id="2.30.30.140">
    <property type="match status" value="1"/>
</dbReference>
<dbReference type="GO" id="GO:0008380">
    <property type="term" value="P:RNA splicing"/>
    <property type="evidence" value="ECO:0007669"/>
    <property type="project" value="UniProtKB-KW"/>
</dbReference>
<feature type="domain" description="Tudor" evidence="12">
    <location>
        <begin position="71"/>
        <end position="130"/>
    </location>
</feature>
<dbReference type="PROSITE" id="PS50304">
    <property type="entry name" value="TUDOR"/>
    <property type="match status" value="1"/>
</dbReference>
<evidence type="ECO:0000256" key="10">
    <source>
        <dbReference type="ARBA" id="ARBA00042567"/>
    </source>
</evidence>
<organism evidence="13 14">
    <name type="scientific">Branchiostoma lanceolatum</name>
    <name type="common">Common lancelet</name>
    <name type="synonym">Amphioxus lanceolatum</name>
    <dbReference type="NCBI Taxonomy" id="7740"/>
    <lineage>
        <taxon>Eukaryota</taxon>
        <taxon>Metazoa</taxon>
        <taxon>Chordata</taxon>
        <taxon>Cephalochordata</taxon>
        <taxon>Leptocardii</taxon>
        <taxon>Amphioxiformes</taxon>
        <taxon>Branchiostomatidae</taxon>
        <taxon>Branchiostoma</taxon>
    </lineage>
</organism>
<dbReference type="GO" id="GO:0006397">
    <property type="term" value="P:mRNA processing"/>
    <property type="evidence" value="ECO:0007669"/>
    <property type="project" value="UniProtKB-KW"/>
</dbReference>
<dbReference type="InterPro" id="IPR002999">
    <property type="entry name" value="Tudor"/>
</dbReference>
<dbReference type="OrthoDB" id="79171at2759"/>
<keyword evidence="4" id="KW-0507">mRNA processing</keyword>
<dbReference type="GO" id="GO:0003723">
    <property type="term" value="F:RNA binding"/>
    <property type="evidence" value="ECO:0007669"/>
    <property type="project" value="InterPro"/>
</dbReference>
<dbReference type="GO" id="GO:0015030">
    <property type="term" value="C:Cajal body"/>
    <property type="evidence" value="ECO:0007669"/>
    <property type="project" value="UniProtKB-SubCell"/>
</dbReference>
<dbReference type="GO" id="GO:0000381">
    <property type="term" value="P:regulation of alternative mRNA splicing, via spliceosome"/>
    <property type="evidence" value="ECO:0007669"/>
    <property type="project" value="TreeGrafter"/>
</dbReference>
<feature type="compositionally biased region" description="Basic and acidic residues" evidence="11">
    <location>
        <begin position="139"/>
        <end position="155"/>
    </location>
</feature>
<dbReference type="AlphaFoldDB" id="A0A8K0EGU8"/>